<evidence type="ECO:0000256" key="4">
    <source>
        <dbReference type="ARBA" id="ARBA00012809"/>
    </source>
</evidence>
<keyword evidence="6 11" id="KW-0368">Histidine biosynthesis</keyword>
<dbReference type="CDD" id="cd04731">
    <property type="entry name" value="HisF"/>
    <property type="match status" value="1"/>
</dbReference>
<evidence type="ECO:0000256" key="8">
    <source>
        <dbReference type="ARBA" id="ARBA00025475"/>
    </source>
</evidence>
<dbReference type="Proteomes" id="UP000092528">
    <property type="component" value="Chromosome 1"/>
</dbReference>
<dbReference type="InterPro" id="IPR006062">
    <property type="entry name" value="His_biosynth"/>
</dbReference>
<dbReference type="GO" id="GO:0000107">
    <property type="term" value="F:imidazoleglycerol-phosphate synthase activity"/>
    <property type="evidence" value="ECO:0007669"/>
    <property type="project" value="InterPro"/>
</dbReference>
<reference evidence="12 13" key="1">
    <citation type="submission" date="2016-07" db="EMBL/GenBank/DDBJ databases">
        <title>Genome sequencing of Vibrio scophthalmi strain VS-05, an isolated from Paralichthys olivaceus.</title>
        <authorList>
            <person name="Han H.-J."/>
        </authorList>
    </citation>
    <scope>NUCLEOTIDE SEQUENCE [LARGE SCALE GENOMIC DNA]</scope>
    <source>
        <strain evidence="12 13">VS-05</strain>
    </source>
</reference>
<dbReference type="UniPathway" id="UPA00031">
    <property type="reaction ID" value="UER00010"/>
</dbReference>
<evidence type="ECO:0000256" key="2">
    <source>
        <dbReference type="ARBA" id="ARBA00009667"/>
    </source>
</evidence>
<gene>
    <name evidence="12" type="ORF">VSVS05_02638</name>
</gene>
<sequence>MLKTRLIPCIITKGELVVQSFGFKKYLPIGNIKTAIDFFVNWDVDEIVVNDIDATKDGREPNLDMVSWAARECFVPLTVGGGIKSIDHIRQLLKAGADKIAINSLAIETPSFITESSSLFGSQCITVSIDAIEQGDGYKVYDYQQGMALDLDVVEWAKKVESLGAGEILLNSVDRDGSREGYDIQLLRSVSDNVSIPVIALGGIGRFDQLADGAIEGGCQALAAANIFQHMEHSTIAAKAQMRSANLNVRLSSEVKYENFELDFLGRPY</sequence>
<evidence type="ECO:0000256" key="1">
    <source>
        <dbReference type="ARBA" id="ARBA00005091"/>
    </source>
</evidence>
<evidence type="ECO:0000256" key="5">
    <source>
        <dbReference type="ARBA" id="ARBA00022605"/>
    </source>
</evidence>
<dbReference type="SUPFAM" id="SSF51366">
    <property type="entry name" value="Ribulose-phoshate binding barrel"/>
    <property type="match status" value="1"/>
</dbReference>
<dbReference type="RefSeq" id="WP_065545828.1">
    <property type="nucleotide sequence ID" value="NZ_CP016414.1"/>
</dbReference>
<evidence type="ECO:0000313" key="13">
    <source>
        <dbReference type="Proteomes" id="UP000092528"/>
    </source>
</evidence>
<comment type="function">
    <text evidence="8">IGPS catalyzes the conversion of PRFAR and glutamine to IGP, AICAR and glutamate. The HisF subunit catalyzes the cyclization activity that produces IGP and AICAR from PRFAR using the ammonia provided by the HisH subunit.</text>
</comment>
<evidence type="ECO:0000256" key="11">
    <source>
        <dbReference type="RuleBase" id="RU003657"/>
    </source>
</evidence>
<dbReference type="InterPro" id="IPR011060">
    <property type="entry name" value="RibuloseP-bd_barrel"/>
</dbReference>
<dbReference type="PANTHER" id="PTHR21235">
    <property type="entry name" value="IMIDAZOLE GLYCEROL PHOSPHATE SYNTHASE SUBUNIT HISF/H IGP SYNTHASE SUBUNIT HISF/H"/>
    <property type="match status" value="1"/>
</dbReference>
<comment type="pathway">
    <text evidence="1">Amino-acid biosynthesis; L-histidine biosynthesis; L-histidine from 5-phospho-alpha-D-ribose 1-diphosphate: step 5/9.</text>
</comment>
<evidence type="ECO:0000256" key="10">
    <source>
        <dbReference type="ARBA" id="ARBA00047838"/>
    </source>
</evidence>
<dbReference type="InterPro" id="IPR004651">
    <property type="entry name" value="HisF"/>
</dbReference>
<name>A0A1C7FCP9_9VIBR</name>
<accession>A0A1C7FCP9</accession>
<protein>
    <recommendedName>
        <fullName evidence="4">imidazole glycerol-phosphate synthase</fullName>
        <ecNumber evidence="4">4.3.2.10</ecNumber>
    </recommendedName>
    <alternativeName>
        <fullName evidence="9">IGP synthase cyclase subunit</fullName>
    </alternativeName>
</protein>
<dbReference type="EMBL" id="CP016414">
    <property type="protein sequence ID" value="ANU37716.1"/>
    <property type="molecule type" value="Genomic_DNA"/>
</dbReference>
<dbReference type="Gene3D" id="3.20.20.70">
    <property type="entry name" value="Aldolase class I"/>
    <property type="match status" value="1"/>
</dbReference>
<evidence type="ECO:0000256" key="3">
    <source>
        <dbReference type="ARBA" id="ARBA00011152"/>
    </source>
</evidence>
<keyword evidence="5 11" id="KW-0028">Amino-acid biosynthesis</keyword>
<evidence type="ECO:0000256" key="6">
    <source>
        <dbReference type="ARBA" id="ARBA00023102"/>
    </source>
</evidence>
<comment type="similarity">
    <text evidence="2 11">Belongs to the HisA/HisF family.</text>
</comment>
<dbReference type="InterPro" id="IPR050064">
    <property type="entry name" value="IGPS_HisA/HisF"/>
</dbReference>
<evidence type="ECO:0000313" key="12">
    <source>
        <dbReference type="EMBL" id="ANU37716.1"/>
    </source>
</evidence>
<dbReference type="EC" id="4.3.2.10" evidence="4"/>
<comment type="catalytic activity">
    <reaction evidence="10">
        <text>5-[(5-phospho-1-deoxy-D-ribulos-1-ylimino)methylamino]-1-(5-phospho-beta-D-ribosyl)imidazole-4-carboxamide + L-glutamine = D-erythro-1-(imidazol-4-yl)glycerol 3-phosphate + 5-amino-1-(5-phospho-beta-D-ribosyl)imidazole-4-carboxamide + L-glutamate + H(+)</text>
        <dbReference type="Rhea" id="RHEA:24793"/>
        <dbReference type="ChEBI" id="CHEBI:15378"/>
        <dbReference type="ChEBI" id="CHEBI:29985"/>
        <dbReference type="ChEBI" id="CHEBI:58278"/>
        <dbReference type="ChEBI" id="CHEBI:58359"/>
        <dbReference type="ChEBI" id="CHEBI:58475"/>
        <dbReference type="ChEBI" id="CHEBI:58525"/>
        <dbReference type="EC" id="4.3.2.10"/>
    </reaction>
</comment>
<dbReference type="PANTHER" id="PTHR21235:SF2">
    <property type="entry name" value="IMIDAZOLE GLYCEROL PHOSPHATE SYNTHASE HISHF"/>
    <property type="match status" value="1"/>
</dbReference>
<proteinExistence type="inferred from homology"/>
<dbReference type="GO" id="GO:0000105">
    <property type="term" value="P:L-histidine biosynthetic process"/>
    <property type="evidence" value="ECO:0007669"/>
    <property type="project" value="UniProtKB-UniPathway"/>
</dbReference>
<keyword evidence="13" id="KW-1185">Reference proteome</keyword>
<organism evidence="12 13">
    <name type="scientific">Vibrio scophthalmi</name>
    <dbReference type="NCBI Taxonomy" id="45658"/>
    <lineage>
        <taxon>Bacteria</taxon>
        <taxon>Pseudomonadati</taxon>
        <taxon>Pseudomonadota</taxon>
        <taxon>Gammaproteobacteria</taxon>
        <taxon>Vibrionales</taxon>
        <taxon>Vibrionaceae</taxon>
        <taxon>Vibrio</taxon>
    </lineage>
</organism>
<dbReference type="GO" id="GO:0016829">
    <property type="term" value="F:lyase activity"/>
    <property type="evidence" value="ECO:0007669"/>
    <property type="project" value="UniProtKB-KW"/>
</dbReference>
<dbReference type="InterPro" id="IPR013785">
    <property type="entry name" value="Aldolase_TIM"/>
</dbReference>
<keyword evidence="7 12" id="KW-0456">Lyase</keyword>
<dbReference type="Pfam" id="PF00977">
    <property type="entry name" value="His_biosynth"/>
    <property type="match status" value="1"/>
</dbReference>
<dbReference type="GeneID" id="96872326"/>
<comment type="subunit">
    <text evidence="3">Heterodimer of HisH and HisF.</text>
</comment>
<evidence type="ECO:0000256" key="7">
    <source>
        <dbReference type="ARBA" id="ARBA00023239"/>
    </source>
</evidence>
<evidence type="ECO:0000256" key="9">
    <source>
        <dbReference type="ARBA" id="ARBA00030264"/>
    </source>
</evidence>
<dbReference type="AlphaFoldDB" id="A0A1C7FCP9"/>
<dbReference type="PATRIC" id="fig|45658.7.peg.2598"/>